<dbReference type="InterPro" id="IPR019239">
    <property type="entry name" value="VapB_antitoxin"/>
</dbReference>
<organism evidence="1 2">
    <name type="scientific">candidate division WS5 bacterium</name>
    <dbReference type="NCBI Taxonomy" id="2093353"/>
    <lineage>
        <taxon>Bacteria</taxon>
        <taxon>candidate division WS5</taxon>
    </lineage>
</organism>
<protein>
    <submittedName>
        <fullName evidence="1">Type II toxin-antitoxin system VapB family antitoxin</fullName>
    </submittedName>
</protein>
<comment type="caution">
    <text evidence="1">The sequence shown here is derived from an EMBL/GenBank/DDBJ whole genome shotgun (WGS) entry which is preliminary data.</text>
</comment>
<dbReference type="EMBL" id="QZJW01000015">
    <property type="protein sequence ID" value="RJO61643.1"/>
    <property type="molecule type" value="Genomic_DNA"/>
</dbReference>
<proteinExistence type="predicted"/>
<accession>A0A419DET7</accession>
<sequence length="64" mass="7310">MRTNVVIDDSLMESALKSSGLKTKKDAIEAGLKLLVKFKRQAKIKNYRGKLKWVGNLDEMRTDK</sequence>
<evidence type="ECO:0000313" key="1">
    <source>
        <dbReference type="EMBL" id="RJO61643.1"/>
    </source>
</evidence>
<dbReference type="AlphaFoldDB" id="A0A419DET7"/>
<dbReference type="Pfam" id="PF09957">
    <property type="entry name" value="VapB_antitoxin"/>
    <property type="match status" value="1"/>
</dbReference>
<dbReference type="Proteomes" id="UP000285655">
    <property type="component" value="Unassembled WGS sequence"/>
</dbReference>
<reference evidence="1 2" key="1">
    <citation type="journal article" date="2017" name="ISME J.">
        <title>Energy and carbon metabolisms in a deep terrestrial subsurface fluid microbial community.</title>
        <authorList>
            <person name="Momper L."/>
            <person name="Jungbluth S.P."/>
            <person name="Lee M.D."/>
            <person name="Amend J.P."/>
        </authorList>
    </citation>
    <scope>NUCLEOTIDE SEQUENCE [LARGE SCALE GENOMIC DNA]</scope>
    <source>
        <strain evidence="1">SURF_29</strain>
    </source>
</reference>
<evidence type="ECO:0000313" key="2">
    <source>
        <dbReference type="Proteomes" id="UP000285655"/>
    </source>
</evidence>
<gene>
    <name evidence="1" type="ORF">C4544_02230</name>
</gene>
<name>A0A419DET7_9BACT</name>